<comment type="similarity">
    <text evidence="2 7">Belongs to the AAA ATPase family.</text>
</comment>
<dbReference type="InterPro" id="IPR003960">
    <property type="entry name" value="ATPase_AAA_CS"/>
</dbReference>
<keyword evidence="5 7" id="KW-0067">ATP-binding</keyword>
<dbReference type="SMART" id="SM00382">
    <property type="entry name" value="AAA"/>
    <property type="match status" value="1"/>
</dbReference>
<evidence type="ECO:0000256" key="8">
    <source>
        <dbReference type="SAM" id="MobiDB-lite"/>
    </source>
</evidence>
<dbReference type="PANTHER" id="PTHR23074">
    <property type="entry name" value="AAA DOMAIN-CONTAINING"/>
    <property type="match status" value="1"/>
</dbReference>
<dbReference type="InterPro" id="IPR003959">
    <property type="entry name" value="ATPase_AAA_core"/>
</dbReference>
<dbReference type="Pfam" id="PF09336">
    <property type="entry name" value="Vps4_C"/>
    <property type="match status" value="1"/>
</dbReference>
<gene>
    <name evidence="10" type="ORF">RMAR00112_LOCUS6936</name>
    <name evidence="11" type="ORF">RMAR00112_LOCUS6938</name>
</gene>
<name>A0A7S2ZG99_9RHOD</name>
<comment type="subcellular location">
    <subcellularLocation>
        <location evidence="1">Endosome membrane</location>
        <topology evidence="1">Peripheral membrane protein</topology>
    </subcellularLocation>
</comment>
<accession>A0A7S2ZG99</accession>
<feature type="compositionally biased region" description="Polar residues" evidence="8">
    <location>
        <begin position="95"/>
        <end position="114"/>
    </location>
</feature>
<dbReference type="InterPro" id="IPR003593">
    <property type="entry name" value="AAA+_ATPase"/>
</dbReference>
<evidence type="ECO:0000256" key="7">
    <source>
        <dbReference type="RuleBase" id="RU003651"/>
    </source>
</evidence>
<evidence type="ECO:0000256" key="5">
    <source>
        <dbReference type="ARBA" id="ARBA00022840"/>
    </source>
</evidence>
<protein>
    <recommendedName>
        <fullName evidence="9">AAA+ ATPase domain-containing protein</fullName>
    </recommendedName>
</protein>
<evidence type="ECO:0000313" key="10">
    <source>
        <dbReference type="EMBL" id="CAE0038977.1"/>
    </source>
</evidence>
<dbReference type="Gene3D" id="3.40.50.300">
    <property type="entry name" value="P-loop containing nucleotide triphosphate hydrolases"/>
    <property type="match status" value="1"/>
</dbReference>
<dbReference type="GO" id="GO:0010008">
    <property type="term" value="C:endosome membrane"/>
    <property type="evidence" value="ECO:0007669"/>
    <property type="project" value="UniProtKB-SubCell"/>
</dbReference>
<dbReference type="InterPro" id="IPR050304">
    <property type="entry name" value="MT-severing_AAA_ATPase"/>
</dbReference>
<evidence type="ECO:0000256" key="1">
    <source>
        <dbReference type="ARBA" id="ARBA00004481"/>
    </source>
</evidence>
<dbReference type="InterPro" id="IPR041569">
    <property type="entry name" value="AAA_lid_3"/>
</dbReference>
<evidence type="ECO:0000313" key="11">
    <source>
        <dbReference type="EMBL" id="CAE0038979.1"/>
    </source>
</evidence>
<feature type="domain" description="AAA+ ATPase" evidence="9">
    <location>
        <begin position="209"/>
        <end position="344"/>
    </location>
</feature>
<reference evidence="10" key="1">
    <citation type="submission" date="2021-01" db="EMBL/GenBank/DDBJ databases">
        <authorList>
            <person name="Corre E."/>
            <person name="Pelletier E."/>
            <person name="Niang G."/>
            <person name="Scheremetjew M."/>
            <person name="Finn R."/>
            <person name="Kale V."/>
            <person name="Holt S."/>
            <person name="Cochrane G."/>
            <person name="Meng A."/>
            <person name="Brown T."/>
            <person name="Cohen L."/>
        </authorList>
    </citation>
    <scope>NUCLEOTIDE SEQUENCE</scope>
    <source>
        <strain evidence="10">CCMP 769</strain>
    </source>
</reference>
<dbReference type="EMBL" id="HBHW01009218">
    <property type="protein sequence ID" value="CAE0038977.1"/>
    <property type="molecule type" value="Transcribed_RNA"/>
</dbReference>
<evidence type="ECO:0000256" key="6">
    <source>
        <dbReference type="ARBA" id="ARBA00023136"/>
    </source>
</evidence>
<proteinExistence type="inferred from homology"/>
<dbReference type="AlphaFoldDB" id="A0A7S2ZG99"/>
<evidence type="ECO:0000256" key="2">
    <source>
        <dbReference type="ARBA" id="ARBA00006914"/>
    </source>
</evidence>
<dbReference type="Pfam" id="PF00004">
    <property type="entry name" value="AAA"/>
    <property type="match status" value="1"/>
</dbReference>
<dbReference type="Gene3D" id="1.10.8.60">
    <property type="match status" value="1"/>
</dbReference>
<dbReference type="InterPro" id="IPR015415">
    <property type="entry name" value="Spast_Vps4_C"/>
</dbReference>
<dbReference type="FunFam" id="3.40.50.300:FF:000043">
    <property type="entry name" value="Vacuolar protein sorting-associated protein 4"/>
    <property type="match status" value="1"/>
</dbReference>
<dbReference type="Pfam" id="PF17862">
    <property type="entry name" value="AAA_lid_3"/>
    <property type="match status" value="1"/>
</dbReference>
<sequence length="485" mass="54095">MERLIYEGNDLAAQANKLEVEAHDSYNVDKYKEAQEKYAQAAEKYHKAMGEIDSEEVRSMLRERVTEAIRRAEKIKGWVEQNEQKLKTKGKQENRSNGSSKKTVTKKPSATSEKQAAALAANGLQKSQDAEEQKDGTAETDKTAEGENKKAEDPEKEKYRKALTSAIVQEKPNVKWDDVAGLEGAKSALKEAVILPIKFPELFTGKREPWRGILLYGPPGTGKSFLAKAVATEADSQFFSVSSADLISKWQGESEKLVRELFKMARENKPSIIFIDEIDSLASSRSDQESESARRVKTEFLVQMQGVGNDSGGVLVLGATNIPWGLDSAIRRRFEKRVYIPLPDERARGRMFEVHLGPTLHSLTSEDFIELGKKSDGYSGSDINNVVRDAIMQPVRTLQNAQFFTAEMVTDEKTGEQVEKWKPCSPGEPNAVQKTLHDIPSGRLVVPGITRYDFDKALMSVRPSVSDEDIGMHIKFTEDFGQEGN</sequence>
<dbReference type="InterPro" id="IPR027417">
    <property type="entry name" value="P-loop_NTPase"/>
</dbReference>
<keyword evidence="4" id="KW-0967">Endosome</keyword>
<dbReference type="GO" id="GO:0005524">
    <property type="term" value="F:ATP binding"/>
    <property type="evidence" value="ECO:0007669"/>
    <property type="project" value="UniProtKB-KW"/>
</dbReference>
<evidence type="ECO:0000259" key="9">
    <source>
        <dbReference type="SMART" id="SM00382"/>
    </source>
</evidence>
<feature type="compositionally biased region" description="Basic and acidic residues" evidence="8">
    <location>
        <begin position="128"/>
        <end position="158"/>
    </location>
</feature>
<keyword evidence="3 7" id="KW-0547">Nucleotide-binding</keyword>
<dbReference type="InterPro" id="IPR036181">
    <property type="entry name" value="MIT_dom_sf"/>
</dbReference>
<dbReference type="FunFam" id="1.10.8.60:FF:000015">
    <property type="entry name" value="vacuolar protein sorting-associated protein 4A"/>
    <property type="match status" value="1"/>
</dbReference>
<dbReference type="GO" id="GO:0007033">
    <property type="term" value="P:vacuole organization"/>
    <property type="evidence" value="ECO:0007669"/>
    <property type="project" value="TreeGrafter"/>
</dbReference>
<dbReference type="EMBL" id="HBHW01009220">
    <property type="protein sequence ID" value="CAE0038979.1"/>
    <property type="molecule type" value="Transcribed_RNA"/>
</dbReference>
<dbReference type="GO" id="GO:0016887">
    <property type="term" value="F:ATP hydrolysis activity"/>
    <property type="evidence" value="ECO:0007669"/>
    <property type="project" value="InterPro"/>
</dbReference>
<evidence type="ECO:0000256" key="3">
    <source>
        <dbReference type="ARBA" id="ARBA00022741"/>
    </source>
</evidence>
<feature type="region of interest" description="Disordered" evidence="8">
    <location>
        <begin position="72"/>
        <end position="158"/>
    </location>
</feature>
<dbReference type="GO" id="GO:0016197">
    <property type="term" value="P:endosomal transport"/>
    <property type="evidence" value="ECO:0007669"/>
    <property type="project" value="TreeGrafter"/>
</dbReference>
<dbReference type="Gene3D" id="1.20.58.80">
    <property type="entry name" value="Phosphotransferase system, lactose/cellobiose-type IIA subunit"/>
    <property type="match status" value="1"/>
</dbReference>
<dbReference type="PANTHER" id="PTHR23074:SF83">
    <property type="entry name" value="VACUOLAR PROTEIN SORTING-ASSOCIATED PROTEIN 4A"/>
    <property type="match status" value="1"/>
</dbReference>
<dbReference type="PROSITE" id="PS00674">
    <property type="entry name" value="AAA"/>
    <property type="match status" value="1"/>
</dbReference>
<organism evidence="10">
    <name type="scientific">Rhodosorus marinus</name>
    <dbReference type="NCBI Taxonomy" id="101924"/>
    <lineage>
        <taxon>Eukaryota</taxon>
        <taxon>Rhodophyta</taxon>
        <taxon>Stylonematophyceae</taxon>
        <taxon>Stylonematales</taxon>
        <taxon>Stylonemataceae</taxon>
        <taxon>Rhodosorus</taxon>
    </lineage>
</organism>
<dbReference type="CDD" id="cd19521">
    <property type="entry name" value="RecA-like_VPS4"/>
    <property type="match status" value="1"/>
</dbReference>
<feature type="compositionally biased region" description="Basic and acidic residues" evidence="8">
    <location>
        <begin position="72"/>
        <end position="94"/>
    </location>
</feature>
<dbReference type="SUPFAM" id="SSF52540">
    <property type="entry name" value="P-loop containing nucleoside triphosphate hydrolases"/>
    <property type="match status" value="1"/>
</dbReference>
<keyword evidence="6" id="KW-0472">Membrane</keyword>
<evidence type="ECO:0000256" key="4">
    <source>
        <dbReference type="ARBA" id="ARBA00022753"/>
    </source>
</evidence>
<dbReference type="SUPFAM" id="SSF116846">
    <property type="entry name" value="MIT domain"/>
    <property type="match status" value="1"/>
</dbReference>